<evidence type="ECO:0000256" key="1">
    <source>
        <dbReference type="SAM" id="MobiDB-lite"/>
    </source>
</evidence>
<name>A0A1V5SDS0_9BACT</name>
<feature type="region of interest" description="Disordered" evidence="1">
    <location>
        <begin position="1"/>
        <end position="26"/>
    </location>
</feature>
<dbReference type="EMBL" id="MWBO01000031">
    <property type="protein sequence ID" value="OQA52464.1"/>
    <property type="molecule type" value="Genomic_DNA"/>
</dbReference>
<reference evidence="2" key="1">
    <citation type="submission" date="2017-02" db="EMBL/GenBank/DDBJ databases">
        <title>Delving into the versatile metabolic prowess of the omnipresent phylum Bacteroidetes.</title>
        <authorList>
            <person name="Nobu M.K."/>
            <person name="Mei R."/>
            <person name="Narihiro T."/>
            <person name="Kuroda K."/>
            <person name="Liu W.-T."/>
        </authorList>
    </citation>
    <scope>NUCLEOTIDE SEQUENCE</scope>
    <source>
        <strain evidence="2">ADurb.Bin280</strain>
    </source>
</reference>
<dbReference type="AlphaFoldDB" id="A0A1V5SDS0"/>
<proteinExistence type="predicted"/>
<sequence>MSAGSRAAQANAEKAQRIASLAEKRDSGQALTPVELAVLERAERSAEEHNACVGGV</sequence>
<dbReference type="Proteomes" id="UP000485367">
    <property type="component" value="Unassembled WGS sequence"/>
</dbReference>
<evidence type="ECO:0000313" key="2">
    <source>
        <dbReference type="EMBL" id="OQA52464.1"/>
    </source>
</evidence>
<accession>A0A1V5SDS0</accession>
<organism evidence="2">
    <name type="scientific">candidate division WS2 bacterium ADurb.Bin280</name>
    <dbReference type="NCBI Taxonomy" id="1852829"/>
    <lineage>
        <taxon>Bacteria</taxon>
        <taxon>candidate division WS2</taxon>
    </lineage>
</organism>
<gene>
    <name evidence="2" type="ORF">BWY43_00532</name>
</gene>
<comment type="caution">
    <text evidence="2">The sequence shown here is derived from an EMBL/GenBank/DDBJ whole genome shotgun (WGS) entry which is preliminary data.</text>
</comment>
<protein>
    <submittedName>
        <fullName evidence="2">Uncharacterized protein</fullName>
    </submittedName>
</protein>